<feature type="transmembrane region" description="Helical" evidence="5">
    <location>
        <begin position="280"/>
        <end position="301"/>
    </location>
</feature>
<evidence type="ECO:0000256" key="1">
    <source>
        <dbReference type="ARBA" id="ARBA00004141"/>
    </source>
</evidence>
<comment type="subcellular location">
    <subcellularLocation>
        <location evidence="5">Golgi apparatus membrane</location>
        <topology evidence="5">Multi-pass membrane protein</topology>
    </subcellularLocation>
    <subcellularLocation>
        <location evidence="5">Cytoplasmic vesicle membrane</location>
        <topology evidence="5">Multi-pass membrane protein</topology>
    </subcellularLocation>
    <subcellularLocation>
        <location evidence="5">Endoplasmic reticulum membrane</location>
        <topology evidence="5">Multi-pass membrane protein</topology>
    </subcellularLocation>
    <subcellularLocation>
        <location evidence="1">Membrane</location>
        <topology evidence="1">Multi-pass membrane protein</topology>
    </subcellularLocation>
</comment>
<dbReference type="OrthoDB" id="18894at2759"/>
<comment type="subunit">
    <text evidence="5">Homooligomer.</text>
</comment>
<evidence type="ECO:0000256" key="5">
    <source>
        <dbReference type="RuleBase" id="RU367097"/>
    </source>
</evidence>
<feature type="transmembrane region" description="Helical" evidence="5">
    <location>
        <begin position="138"/>
        <end position="156"/>
    </location>
</feature>
<gene>
    <name evidence="7" type="ORF">BN860_02476g</name>
</gene>
<dbReference type="GO" id="GO:0000139">
    <property type="term" value="C:Golgi membrane"/>
    <property type="evidence" value="ECO:0007669"/>
    <property type="project" value="UniProtKB-SubCell"/>
</dbReference>
<evidence type="ECO:0000256" key="2">
    <source>
        <dbReference type="ARBA" id="ARBA00022692"/>
    </source>
</evidence>
<feature type="transmembrane region" description="Helical" evidence="5">
    <location>
        <begin position="107"/>
        <end position="131"/>
    </location>
</feature>
<evidence type="ECO:0000256" key="3">
    <source>
        <dbReference type="ARBA" id="ARBA00022989"/>
    </source>
</evidence>
<feature type="transmembrane region" description="Helical" evidence="5">
    <location>
        <begin position="83"/>
        <end position="101"/>
    </location>
</feature>
<dbReference type="PANTHER" id="PTHR11132">
    <property type="entry name" value="SOLUTE CARRIER FAMILY 35"/>
    <property type="match status" value="1"/>
</dbReference>
<protein>
    <recommendedName>
        <fullName evidence="5">GDP-mannose transporter</fullName>
        <shortName evidence="5">GMT</shortName>
    </recommendedName>
</protein>
<keyword evidence="5" id="KW-0256">Endoplasmic reticulum</keyword>
<keyword evidence="4 5" id="KW-0472">Membrane</keyword>
<keyword evidence="3 5" id="KW-1133">Transmembrane helix</keyword>
<proteinExistence type="inferred from homology"/>
<evidence type="ECO:0000313" key="7">
    <source>
        <dbReference type="EMBL" id="CDF89820.1"/>
    </source>
</evidence>
<organism evidence="7 8">
    <name type="scientific">Zygosaccharomyces bailii (strain CLIB 213 / ATCC 58445 / CBS 680 / BCRC 21525 / NBRC 1098 / NCYC 1416 / NRRL Y-2227)</name>
    <dbReference type="NCBI Taxonomy" id="1333698"/>
    <lineage>
        <taxon>Eukaryota</taxon>
        <taxon>Fungi</taxon>
        <taxon>Dikarya</taxon>
        <taxon>Ascomycota</taxon>
        <taxon>Saccharomycotina</taxon>
        <taxon>Saccharomycetes</taxon>
        <taxon>Saccharomycetales</taxon>
        <taxon>Saccharomycetaceae</taxon>
        <taxon>Zygosaccharomyces</taxon>
    </lineage>
</organism>
<keyword evidence="2 5" id="KW-0812">Transmembrane</keyword>
<dbReference type="EMBL" id="HG316458">
    <property type="protein sequence ID" value="CDF89820.1"/>
    <property type="molecule type" value="Genomic_DNA"/>
</dbReference>
<feature type="transmembrane region" description="Helical" evidence="5">
    <location>
        <begin position="335"/>
        <end position="354"/>
    </location>
</feature>
<dbReference type="Proteomes" id="UP000019375">
    <property type="component" value="Unassembled WGS sequence"/>
</dbReference>
<evidence type="ECO:0000256" key="6">
    <source>
        <dbReference type="SAM" id="MobiDB-lite"/>
    </source>
</evidence>
<keyword evidence="5" id="KW-0968">Cytoplasmic vesicle</keyword>
<dbReference type="GO" id="GO:0030659">
    <property type="term" value="C:cytoplasmic vesicle membrane"/>
    <property type="evidence" value="ECO:0007669"/>
    <property type="project" value="UniProtKB-SubCell"/>
</dbReference>
<sequence length="399" mass="45290">MRQRLPLLVLGWYLTSITLSLYNKWMFDPSKGLQIVCPITVTSFHQLTLWLFSSLYVKYLGFQKNSQLRPFSRKIAQTDWKFYLKYVVPTAVASAGDIGFANVSFKFVTLTIYTIIKSASIAFVLLFGCIFRLEQFHWKLGMIVVVMFFGVVMMVYKPSSKTQEVEDHVRTMFGSLLVLMSSCLSGLRWVFTQLILRRAPSYESTEPESEGSAESRESDDNVPVPEKPHPIYTINQLAPIMGVALLATALVIEKPFSDFWSSKLFCSEGKHSFGSVAKGFLLLTFPGLEVFLMTICEFGILQTAHVLTLSVAGIIKELLTVLCGVLFFRERLSGFHNWAGMSIVLLDVAYYNYFRYTQDQKPDRSEKDLELDQASELYPESCPDTAASYELEHVNNKTV</sequence>
<evidence type="ECO:0000256" key="4">
    <source>
        <dbReference type="ARBA" id="ARBA00023136"/>
    </source>
</evidence>
<dbReference type="SUPFAM" id="SSF103481">
    <property type="entry name" value="Multidrug resistance efflux transporter EmrE"/>
    <property type="match status" value="1"/>
</dbReference>
<reference evidence="8" key="1">
    <citation type="journal article" date="2013" name="Genome Announc.">
        <title>Genome sequence of the food spoilage yeast Zygosaccharomyces bailii CLIB 213(T).</title>
        <authorList>
            <person name="Galeote V."/>
            <person name="Bigey F."/>
            <person name="Devillers H."/>
            <person name="Neuveglise C."/>
            <person name="Dequin S."/>
        </authorList>
    </citation>
    <scope>NUCLEOTIDE SEQUENCE [LARGE SCALE GENOMIC DNA]</scope>
    <source>
        <strain evidence="8">CLIB 213 / ATCC 58445 / CBS 680 / CCRC 21525 / NBRC 1098 / NCYC 1416 / NRRL Y-2227</strain>
    </source>
</reference>
<feature type="region of interest" description="Disordered" evidence="6">
    <location>
        <begin position="204"/>
        <end position="224"/>
    </location>
</feature>
<dbReference type="AlphaFoldDB" id="A0A8J2XAY0"/>
<keyword evidence="5" id="KW-0333">Golgi apparatus</keyword>
<evidence type="ECO:0000313" key="8">
    <source>
        <dbReference type="Proteomes" id="UP000019375"/>
    </source>
</evidence>
<keyword evidence="5" id="KW-0762">Sugar transport</keyword>
<keyword evidence="5" id="KW-0813">Transport</keyword>
<feature type="transmembrane region" description="Helical" evidence="5">
    <location>
        <begin position="168"/>
        <end position="191"/>
    </location>
</feature>
<comment type="similarity">
    <text evidence="5">Belongs to the TPT transporter family. SLC35D subfamily.</text>
</comment>
<dbReference type="GO" id="GO:0005789">
    <property type="term" value="C:endoplasmic reticulum membrane"/>
    <property type="evidence" value="ECO:0007669"/>
    <property type="project" value="UniProtKB-SubCell"/>
</dbReference>
<name>A0A8J2XAY0_ZYGB2</name>
<comment type="function">
    <text evidence="5">Involved in the import of GDP-mannose from the cytoplasm into the Golgi lumen.</text>
</comment>
<keyword evidence="8" id="KW-1185">Reference proteome</keyword>
<dbReference type="InterPro" id="IPR050186">
    <property type="entry name" value="TPT_transporter"/>
</dbReference>
<feature type="transmembrane region" description="Helical" evidence="5">
    <location>
        <begin position="307"/>
        <end position="328"/>
    </location>
</feature>
<dbReference type="InterPro" id="IPR037185">
    <property type="entry name" value="EmrE-like"/>
</dbReference>
<accession>A0A8J2XAY0</accession>